<feature type="region of interest" description="Disordered" evidence="1">
    <location>
        <begin position="117"/>
        <end position="164"/>
    </location>
</feature>
<keyword evidence="4" id="KW-1185">Reference proteome</keyword>
<dbReference type="Proteomes" id="UP001254813">
    <property type="component" value="Unassembled WGS sequence"/>
</dbReference>
<sequence>MSRTSDDGYRRGRRAETEGRRRVGSVYRRLLLVIWTIGTVIALAVFGANVSGALAVVVVMHIFFSGIIWADIRALRKQGVEWGLSRHLWFASALVFPFVTLVYCWYVGRIVRRENERRGLSEDESPDDGEEAAGDGAETAGDRAETANDGPPGPSAERDRTGSE</sequence>
<evidence type="ECO:0000313" key="3">
    <source>
        <dbReference type="EMBL" id="MDS0292600.1"/>
    </source>
</evidence>
<keyword evidence="2" id="KW-0812">Transmembrane</keyword>
<accession>A0ABU2FVN0</accession>
<feature type="compositionally biased region" description="Acidic residues" evidence="1">
    <location>
        <begin position="122"/>
        <end position="133"/>
    </location>
</feature>
<evidence type="ECO:0000256" key="2">
    <source>
        <dbReference type="SAM" id="Phobius"/>
    </source>
</evidence>
<dbReference type="RefSeq" id="WP_310926450.1">
    <property type="nucleotide sequence ID" value="NZ_JAMQOQ010000001.1"/>
</dbReference>
<name>A0ABU2FVN0_9EURY</name>
<gene>
    <name evidence="3" type="ORF">NDI79_00275</name>
</gene>
<evidence type="ECO:0000313" key="4">
    <source>
        <dbReference type="Proteomes" id="UP001254813"/>
    </source>
</evidence>
<reference evidence="3 4" key="1">
    <citation type="submission" date="2022-06" db="EMBL/GenBank/DDBJ databases">
        <title>Halogeometricum sp. a new haloarchaeum isolate from saline soil.</title>
        <authorList>
            <person name="Strakova D."/>
            <person name="Galisteo C."/>
            <person name="Sanchez-Porro C."/>
            <person name="Ventosa A."/>
        </authorList>
    </citation>
    <scope>NUCLEOTIDE SEQUENCE [LARGE SCALE GENOMIC DNA]</scope>
    <source>
        <strain evidence="4">S3BR25-2</strain>
    </source>
</reference>
<proteinExistence type="predicted"/>
<keyword evidence="2" id="KW-1133">Transmembrane helix</keyword>
<comment type="caution">
    <text evidence="3">The sequence shown here is derived from an EMBL/GenBank/DDBJ whole genome shotgun (WGS) entry which is preliminary data.</text>
</comment>
<dbReference type="EMBL" id="JAMQOQ010000001">
    <property type="protein sequence ID" value="MDS0292600.1"/>
    <property type="molecule type" value="Genomic_DNA"/>
</dbReference>
<protein>
    <submittedName>
        <fullName evidence="3">Uncharacterized protein</fullName>
    </submittedName>
</protein>
<organism evidence="3 4">
    <name type="scientific">Halogeometricum luteum</name>
    <dbReference type="NCBI Taxonomy" id="2950537"/>
    <lineage>
        <taxon>Archaea</taxon>
        <taxon>Methanobacteriati</taxon>
        <taxon>Methanobacteriota</taxon>
        <taxon>Stenosarchaea group</taxon>
        <taxon>Halobacteria</taxon>
        <taxon>Halobacteriales</taxon>
        <taxon>Haloferacaceae</taxon>
        <taxon>Halogeometricum</taxon>
    </lineage>
</organism>
<feature type="transmembrane region" description="Helical" evidence="2">
    <location>
        <begin position="87"/>
        <end position="108"/>
    </location>
</feature>
<feature type="transmembrane region" description="Helical" evidence="2">
    <location>
        <begin position="54"/>
        <end position="75"/>
    </location>
</feature>
<keyword evidence="2" id="KW-0472">Membrane</keyword>
<feature type="transmembrane region" description="Helical" evidence="2">
    <location>
        <begin position="30"/>
        <end position="48"/>
    </location>
</feature>
<evidence type="ECO:0000256" key="1">
    <source>
        <dbReference type="SAM" id="MobiDB-lite"/>
    </source>
</evidence>